<feature type="transmembrane region" description="Helical" evidence="1">
    <location>
        <begin position="223"/>
        <end position="243"/>
    </location>
</feature>
<sequence length="247" mass="29503">MTNYRLSDFPTEHTEYQHQLTQSKKRKIKEIMHQNDPNFSNHKEYQNDTILKQSFKKLKINQDHSIKADEDEGEDFVYFLKQFGNEEELQAAAENLSFNRQGDGEFSNRLSISLNLPQRQSVIPERRNLNQEYNQFQEGLIRNDRFRIKPGQGYIKVKIIEGLDENNNHINVPYDNPQRKLLEHYDKKYDFSKMPKKDSQQEQSHSNFLGSFKDYHNMDQDIFDYKLCFPFVPIPALIMYLALIRKQ</sequence>
<gene>
    <name evidence="2" type="primary">Contig3440.g3678</name>
    <name evidence="2" type="ORF">STYLEM_12547</name>
</gene>
<dbReference type="EMBL" id="CCKQ01011900">
    <property type="protein sequence ID" value="CDW83499.1"/>
    <property type="molecule type" value="Genomic_DNA"/>
</dbReference>
<name>A0A078AMW4_STYLE</name>
<dbReference type="InParanoid" id="A0A078AMW4"/>
<protein>
    <submittedName>
        <fullName evidence="2">Uncharacterized protein</fullName>
    </submittedName>
</protein>
<keyword evidence="1" id="KW-1133">Transmembrane helix</keyword>
<evidence type="ECO:0000256" key="1">
    <source>
        <dbReference type="SAM" id="Phobius"/>
    </source>
</evidence>
<evidence type="ECO:0000313" key="2">
    <source>
        <dbReference type="EMBL" id="CDW83499.1"/>
    </source>
</evidence>
<keyword evidence="1" id="KW-0812">Transmembrane</keyword>
<accession>A0A078AMW4</accession>
<dbReference type="Proteomes" id="UP000039865">
    <property type="component" value="Unassembled WGS sequence"/>
</dbReference>
<proteinExistence type="predicted"/>
<keyword evidence="3" id="KW-1185">Reference proteome</keyword>
<dbReference type="AlphaFoldDB" id="A0A078AMW4"/>
<evidence type="ECO:0000313" key="3">
    <source>
        <dbReference type="Proteomes" id="UP000039865"/>
    </source>
</evidence>
<keyword evidence="1" id="KW-0472">Membrane</keyword>
<reference evidence="2 3" key="1">
    <citation type="submission" date="2014-06" db="EMBL/GenBank/DDBJ databases">
        <authorList>
            <person name="Swart Estienne"/>
        </authorList>
    </citation>
    <scope>NUCLEOTIDE SEQUENCE [LARGE SCALE GENOMIC DNA]</scope>
    <source>
        <strain evidence="2 3">130c</strain>
    </source>
</reference>
<organism evidence="2 3">
    <name type="scientific">Stylonychia lemnae</name>
    <name type="common">Ciliate</name>
    <dbReference type="NCBI Taxonomy" id="5949"/>
    <lineage>
        <taxon>Eukaryota</taxon>
        <taxon>Sar</taxon>
        <taxon>Alveolata</taxon>
        <taxon>Ciliophora</taxon>
        <taxon>Intramacronucleata</taxon>
        <taxon>Spirotrichea</taxon>
        <taxon>Stichotrichia</taxon>
        <taxon>Sporadotrichida</taxon>
        <taxon>Oxytrichidae</taxon>
        <taxon>Stylonychinae</taxon>
        <taxon>Stylonychia</taxon>
    </lineage>
</organism>